<protein>
    <recommendedName>
        <fullName evidence="3">DUF3221 domain-containing protein</fullName>
    </recommendedName>
</protein>
<dbReference type="Proteomes" id="UP001589619">
    <property type="component" value="Unassembled WGS sequence"/>
</dbReference>
<comment type="caution">
    <text evidence="1">The sequence shown here is derived from an EMBL/GenBank/DDBJ whole genome shotgun (WGS) entry which is preliminary data.</text>
</comment>
<evidence type="ECO:0000313" key="2">
    <source>
        <dbReference type="Proteomes" id="UP001589619"/>
    </source>
</evidence>
<accession>A0ABV5W5L0</accession>
<keyword evidence="2" id="KW-1185">Reference proteome</keyword>
<sequence length="120" mass="13746">MNFRRLIIVMTFVMLNLGCSNKEPDFMGYVVNRTPEKVTIVEISDKEPPMVLLHQSSKLKIGAKVEVRFKEKNMDTRFPSSTPAEVKEMKENAEVKNMLKHLLSTITERNGPDSYTSRPS</sequence>
<dbReference type="EMBL" id="JBHMAG010000018">
    <property type="protein sequence ID" value="MFB9755836.1"/>
    <property type="molecule type" value="Genomic_DNA"/>
</dbReference>
<reference evidence="1 2" key="1">
    <citation type="submission" date="2024-09" db="EMBL/GenBank/DDBJ databases">
        <authorList>
            <person name="Sun Q."/>
            <person name="Mori K."/>
        </authorList>
    </citation>
    <scope>NUCLEOTIDE SEQUENCE [LARGE SCALE GENOMIC DNA]</scope>
    <source>
        <strain evidence="1 2">JCM 12520</strain>
    </source>
</reference>
<evidence type="ECO:0008006" key="3">
    <source>
        <dbReference type="Google" id="ProtNLM"/>
    </source>
</evidence>
<organism evidence="1 2">
    <name type="scientific">Paenibacillus hodogayensis</name>
    <dbReference type="NCBI Taxonomy" id="279208"/>
    <lineage>
        <taxon>Bacteria</taxon>
        <taxon>Bacillati</taxon>
        <taxon>Bacillota</taxon>
        <taxon>Bacilli</taxon>
        <taxon>Bacillales</taxon>
        <taxon>Paenibacillaceae</taxon>
        <taxon>Paenibacillus</taxon>
    </lineage>
</organism>
<name>A0ABV5W5L0_9BACL</name>
<dbReference type="RefSeq" id="WP_344908897.1">
    <property type="nucleotide sequence ID" value="NZ_BAAAYO010000006.1"/>
</dbReference>
<proteinExistence type="predicted"/>
<evidence type="ECO:0000313" key="1">
    <source>
        <dbReference type="EMBL" id="MFB9755836.1"/>
    </source>
</evidence>
<gene>
    <name evidence="1" type="ORF">ACFFNY_30005</name>
</gene>